<dbReference type="AlphaFoldDB" id="C0DZS6"/>
<dbReference type="Proteomes" id="UP000006247">
    <property type="component" value="Unassembled WGS sequence"/>
</dbReference>
<accession>C0DZS6</accession>
<reference evidence="1 2" key="1">
    <citation type="submission" date="2009-01" db="EMBL/GenBank/DDBJ databases">
        <authorList>
            <person name="Fulton L."/>
            <person name="Clifton S."/>
            <person name="Chinwalla A.T."/>
            <person name="Mitreva M."/>
            <person name="Sodergren E."/>
            <person name="Weinstock G."/>
            <person name="Clifton S."/>
            <person name="Dooling D.J."/>
            <person name="Fulton B."/>
            <person name="Minx P."/>
            <person name="Pepin K.H."/>
            <person name="Johnson M."/>
            <person name="Bhonagiri V."/>
            <person name="Nash W.E."/>
            <person name="Mardis E.R."/>
            <person name="Wilson R.K."/>
        </authorList>
    </citation>
    <scope>NUCLEOTIDE SEQUENCE [LARGE SCALE GENOMIC DNA]</scope>
    <source>
        <strain evidence="1 2">ATCC 33806</strain>
    </source>
</reference>
<comment type="caution">
    <text evidence="1">The sequence shown here is derived from an EMBL/GenBank/DDBJ whole genome shotgun (WGS) entry which is preliminary data.</text>
</comment>
<evidence type="ECO:0000313" key="1">
    <source>
        <dbReference type="EMBL" id="EEG28172.1"/>
    </source>
</evidence>
<name>C0DZS6_9CORY</name>
<sequence length="62" mass="7283">MAWKRLSSHQLNRLYHEGLEVVESSPHNSAIKSRFQSQIWPVFENHATKDPAHLGYSPRTRR</sequence>
<organism evidence="1 2">
    <name type="scientific">Corynebacterium matruchotii ATCC 33806</name>
    <dbReference type="NCBI Taxonomy" id="566549"/>
    <lineage>
        <taxon>Bacteria</taxon>
        <taxon>Bacillati</taxon>
        <taxon>Actinomycetota</taxon>
        <taxon>Actinomycetes</taxon>
        <taxon>Mycobacteriales</taxon>
        <taxon>Corynebacteriaceae</taxon>
        <taxon>Corynebacterium</taxon>
    </lineage>
</organism>
<dbReference type="HOGENOM" id="CLU_2896460_0_0_11"/>
<proteinExistence type="predicted"/>
<protein>
    <submittedName>
        <fullName evidence="1">Uncharacterized protein</fullName>
    </submittedName>
</protein>
<dbReference type="EMBL" id="ACEB01000003">
    <property type="protein sequence ID" value="EEG28172.1"/>
    <property type="molecule type" value="Genomic_DNA"/>
</dbReference>
<evidence type="ECO:0000313" key="2">
    <source>
        <dbReference type="Proteomes" id="UP000006247"/>
    </source>
</evidence>
<gene>
    <name evidence="1" type="ORF">CORMATOL_00222</name>
</gene>